<evidence type="ECO:0000313" key="1">
    <source>
        <dbReference type="EMBL" id="RUO59214.1"/>
    </source>
</evidence>
<dbReference type="EMBL" id="PIPZ01000003">
    <property type="protein sequence ID" value="RUO59214.1"/>
    <property type="molecule type" value="Genomic_DNA"/>
</dbReference>
<sequence>MIKKRDIQRSLQTLDRRYNAATLDIADTIYYSKLAVLEYCGWIEHCMDQIVERSIKGKLKTDKFKRKFQKEIVGRTYGFMYDKHFLPMVIRTVGIVEAERLERLLEADGSYQVLEAQLNQMKKYRDKAAHTWSDLSGAVFPAPSMLLGNLDAAYPIFTKLYSFACRI</sequence>
<dbReference type="Proteomes" id="UP000288127">
    <property type="component" value="Unassembled WGS sequence"/>
</dbReference>
<gene>
    <name evidence="1" type="ORF">CWI76_09275</name>
</gene>
<proteinExistence type="predicted"/>
<reference evidence="2" key="1">
    <citation type="journal article" date="2018" name="Front. Microbiol.">
        <title>Genome-Based Analysis Reveals the Taxonomy and Diversity of the Family Idiomarinaceae.</title>
        <authorList>
            <person name="Liu Y."/>
            <person name="Lai Q."/>
            <person name="Shao Z."/>
        </authorList>
    </citation>
    <scope>NUCLEOTIDE SEQUENCE [LARGE SCALE GENOMIC DNA]</scope>
    <source>
        <strain evidence="2">PIM1</strain>
    </source>
</reference>
<dbReference type="AlphaFoldDB" id="A0A432YDZ8"/>
<accession>A0A432YDZ8</accession>
<protein>
    <recommendedName>
        <fullName evidence="3">RiboL-PSP-HEPN domain-containing protein</fullName>
    </recommendedName>
</protein>
<evidence type="ECO:0000313" key="2">
    <source>
        <dbReference type="Proteomes" id="UP000288127"/>
    </source>
</evidence>
<name>A0A432YDZ8_9GAMM</name>
<organism evidence="1 2">
    <name type="scientific">Pseudidiomarina marina</name>
    <dbReference type="NCBI Taxonomy" id="502366"/>
    <lineage>
        <taxon>Bacteria</taxon>
        <taxon>Pseudomonadati</taxon>
        <taxon>Pseudomonadota</taxon>
        <taxon>Gammaproteobacteria</taxon>
        <taxon>Alteromonadales</taxon>
        <taxon>Idiomarinaceae</taxon>
        <taxon>Pseudidiomarina</taxon>
    </lineage>
</organism>
<comment type="caution">
    <text evidence="1">The sequence shown here is derived from an EMBL/GenBank/DDBJ whole genome shotgun (WGS) entry which is preliminary data.</text>
</comment>
<evidence type="ECO:0008006" key="3">
    <source>
        <dbReference type="Google" id="ProtNLM"/>
    </source>
</evidence>
<keyword evidence="2" id="KW-1185">Reference proteome</keyword>